<evidence type="ECO:0000256" key="10">
    <source>
        <dbReference type="ARBA" id="ARBA00032206"/>
    </source>
</evidence>
<dbReference type="GO" id="GO:0008742">
    <property type="term" value="F:L-ribulose-phosphate 4-epimerase activity"/>
    <property type="evidence" value="ECO:0007669"/>
    <property type="project" value="UniProtKB-EC"/>
</dbReference>
<dbReference type="GO" id="GO:0019568">
    <property type="term" value="P:arabinose catabolic process"/>
    <property type="evidence" value="ECO:0007669"/>
    <property type="project" value="UniProtKB-KW"/>
</dbReference>
<keyword evidence="8" id="KW-0413">Isomerase</keyword>
<evidence type="ECO:0000256" key="13">
    <source>
        <dbReference type="ARBA" id="ARBA00074961"/>
    </source>
</evidence>
<comment type="pathway">
    <text evidence="12">Carbohydrate degradation; L-arabinose degradation via L-ribulose; D-xylulose 5-phosphate from L-arabinose (bacterial route): step 3/3.</text>
</comment>
<keyword evidence="9" id="KW-0119">Carbohydrate metabolism</keyword>
<reference evidence="15" key="1">
    <citation type="submission" date="2020-06" db="EMBL/GenBank/DDBJ databases">
        <title>Novel chitinolytic bacterium.</title>
        <authorList>
            <person name="Ungkulpasvich U."/>
            <person name="Kosugi A."/>
            <person name="Uke A."/>
        </authorList>
    </citation>
    <scope>NUCLEOTIDE SEQUENCE</scope>
    <source>
        <strain evidence="15">UUS1-1</strain>
    </source>
</reference>
<dbReference type="InterPro" id="IPR036409">
    <property type="entry name" value="Aldolase_II/adducin_N_sf"/>
</dbReference>
<name>A0A8J6HZR6_9FIRM</name>
<dbReference type="Gene3D" id="3.40.225.10">
    <property type="entry name" value="Class II aldolase/adducin N-terminal domain"/>
    <property type="match status" value="1"/>
</dbReference>
<feature type="domain" description="Class II aldolase/adducin N-terminal" evidence="14">
    <location>
        <begin position="7"/>
        <end position="195"/>
    </location>
</feature>
<keyword evidence="6" id="KW-0862">Zinc</keyword>
<keyword evidence="7" id="KW-0054">Arabinose catabolism</keyword>
<evidence type="ECO:0000256" key="5">
    <source>
        <dbReference type="ARBA" id="ARBA00022723"/>
    </source>
</evidence>
<comment type="function">
    <text evidence="11">Involved in the degradation of L-arabinose. Catalyzes the interconversion of L-ribulose 5-phosphate (LRu5P) and D-xylulose 5-phosphate (D-Xu5P) via a retroaldol/aldol mechanism (carbon-carbon bond cleavage analogous to a class II aldolase reaction).</text>
</comment>
<evidence type="ECO:0000256" key="8">
    <source>
        <dbReference type="ARBA" id="ARBA00023235"/>
    </source>
</evidence>
<evidence type="ECO:0000259" key="14">
    <source>
        <dbReference type="SMART" id="SM01007"/>
    </source>
</evidence>
<evidence type="ECO:0000313" key="15">
    <source>
        <dbReference type="EMBL" id="MBA2132930.1"/>
    </source>
</evidence>
<evidence type="ECO:0000256" key="4">
    <source>
        <dbReference type="ARBA" id="ARBA00013186"/>
    </source>
</evidence>
<evidence type="ECO:0000256" key="6">
    <source>
        <dbReference type="ARBA" id="ARBA00022833"/>
    </source>
</evidence>
<protein>
    <recommendedName>
        <fullName evidence="13">L-ribulose-5-phosphate 4-epimerase</fullName>
        <ecNumber evidence="4">5.1.3.4</ecNumber>
    </recommendedName>
    <alternativeName>
        <fullName evidence="10">Phosphoribulose isomerase</fullName>
    </alternativeName>
</protein>
<dbReference type="Proteomes" id="UP000657177">
    <property type="component" value="Unassembled WGS sequence"/>
</dbReference>
<keyword evidence="16" id="KW-1185">Reference proteome</keyword>
<evidence type="ECO:0000256" key="7">
    <source>
        <dbReference type="ARBA" id="ARBA00022935"/>
    </source>
</evidence>
<evidence type="ECO:0000256" key="1">
    <source>
        <dbReference type="ARBA" id="ARBA00001726"/>
    </source>
</evidence>
<dbReference type="CDD" id="cd00398">
    <property type="entry name" value="Aldolase_II"/>
    <property type="match status" value="1"/>
</dbReference>
<sequence>MLAALKEKVLAANLELKNRNLIIYTWGNVSGIDREKGLVVIKPSGVPYEDLRVEHMVVVDLYGKVVEGNLKPSSDTPTHLYLYQNFPEIGGVVHTHSPWATAWAQAQKGIPCLGTTHADYFYGEVPCTRPLMPAEIKDEYELNTGKVIVERFAGLNYLDFPGVLVANHGPFTWGKDPAAAVHNSVVLEEIAKIAFLTKALDGNALAISQELLDKHYRRKHGAGAYYGQAIT</sequence>
<dbReference type="EC" id="5.1.3.4" evidence="4"/>
<evidence type="ECO:0000256" key="9">
    <source>
        <dbReference type="ARBA" id="ARBA00023277"/>
    </source>
</evidence>
<evidence type="ECO:0000256" key="11">
    <source>
        <dbReference type="ARBA" id="ARBA00053542"/>
    </source>
</evidence>
<gene>
    <name evidence="15" type="ORF">G5B42_05155</name>
</gene>
<dbReference type="PANTHER" id="PTHR22789">
    <property type="entry name" value="FUCULOSE PHOSPHATE ALDOLASE"/>
    <property type="match status" value="1"/>
</dbReference>
<dbReference type="InterPro" id="IPR001303">
    <property type="entry name" value="Aldolase_II/adducin_N"/>
</dbReference>
<dbReference type="NCBIfam" id="NF006047">
    <property type="entry name" value="PRK08193.1"/>
    <property type="match status" value="1"/>
</dbReference>
<dbReference type="PANTHER" id="PTHR22789:SF8">
    <property type="entry name" value="L-RIBULOSE-5-PHOSPHATE 4-EPIMERASE SGBE"/>
    <property type="match status" value="1"/>
</dbReference>
<proteinExistence type="inferred from homology"/>
<evidence type="ECO:0000256" key="3">
    <source>
        <dbReference type="ARBA" id="ARBA00010037"/>
    </source>
</evidence>
<dbReference type="SMART" id="SM01007">
    <property type="entry name" value="Aldolase_II"/>
    <property type="match status" value="1"/>
</dbReference>
<dbReference type="EMBL" id="JAAKDE010000010">
    <property type="protein sequence ID" value="MBA2132930.1"/>
    <property type="molecule type" value="Genomic_DNA"/>
</dbReference>
<dbReference type="GO" id="GO:0016832">
    <property type="term" value="F:aldehyde-lyase activity"/>
    <property type="evidence" value="ECO:0007669"/>
    <property type="project" value="TreeGrafter"/>
</dbReference>
<organism evidence="15 16">
    <name type="scientific">Capillibacterium thermochitinicola</name>
    <dbReference type="NCBI Taxonomy" id="2699427"/>
    <lineage>
        <taxon>Bacteria</taxon>
        <taxon>Bacillati</taxon>
        <taxon>Bacillota</taxon>
        <taxon>Capillibacterium</taxon>
    </lineage>
</organism>
<keyword evidence="5" id="KW-0479">Metal-binding</keyword>
<comment type="caution">
    <text evidence="15">The sequence shown here is derived from an EMBL/GenBank/DDBJ whole genome shotgun (WGS) entry which is preliminary data.</text>
</comment>
<evidence type="ECO:0000256" key="2">
    <source>
        <dbReference type="ARBA" id="ARBA00001947"/>
    </source>
</evidence>
<dbReference type="Pfam" id="PF00596">
    <property type="entry name" value="Aldolase_II"/>
    <property type="match status" value="1"/>
</dbReference>
<evidence type="ECO:0000313" key="16">
    <source>
        <dbReference type="Proteomes" id="UP000657177"/>
    </source>
</evidence>
<dbReference type="InterPro" id="IPR050197">
    <property type="entry name" value="Aldolase_class_II_sugar_metab"/>
</dbReference>
<comment type="catalytic activity">
    <reaction evidence="1">
        <text>L-ribulose 5-phosphate = D-xylulose 5-phosphate</text>
        <dbReference type="Rhea" id="RHEA:22368"/>
        <dbReference type="ChEBI" id="CHEBI:57737"/>
        <dbReference type="ChEBI" id="CHEBI:58226"/>
        <dbReference type="EC" id="5.1.3.4"/>
    </reaction>
</comment>
<dbReference type="FunFam" id="3.40.225.10:FF:000001">
    <property type="entry name" value="L-ribulose-5-phosphate 4-epimerase UlaF"/>
    <property type="match status" value="1"/>
</dbReference>
<dbReference type="GO" id="GO:0005829">
    <property type="term" value="C:cytosol"/>
    <property type="evidence" value="ECO:0007669"/>
    <property type="project" value="TreeGrafter"/>
</dbReference>
<evidence type="ECO:0000256" key="12">
    <source>
        <dbReference type="ARBA" id="ARBA00060520"/>
    </source>
</evidence>
<dbReference type="AlphaFoldDB" id="A0A8J6HZR6"/>
<comment type="similarity">
    <text evidence="3">Belongs to the aldolase class II family. AraD/FucA subfamily.</text>
</comment>
<dbReference type="SUPFAM" id="SSF53639">
    <property type="entry name" value="AraD/HMP-PK domain-like"/>
    <property type="match status" value="1"/>
</dbReference>
<accession>A0A8J6HZR6</accession>
<comment type="cofactor">
    <cofactor evidence="2">
        <name>Zn(2+)</name>
        <dbReference type="ChEBI" id="CHEBI:29105"/>
    </cofactor>
</comment>
<dbReference type="RefSeq" id="WP_181339387.1">
    <property type="nucleotide sequence ID" value="NZ_JAAKDE010000010.1"/>
</dbReference>
<dbReference type="GO" id="GO:0046872">
    <property type="term" value="F:metal ion binding"/>
    <property type="evidence" value="ECO:0007669"/>
    <property type="project" value="UniProtKB-KW"/>
</dbReference>
<dbReference type="NCBIfam" id="NF009003">
    <property type="entry name" value="PRK12348.1"/>
    <property type="match status" value="1"/>
</dbReference>